<dbReference type="SMART" id="SM00174">
    <property type="entry name" value="RHO"/>
    <property type="match status" value="1"/>
</dbReference>
<dbReference type="SMART" id="SM00175">
    <property type="entry name" value="RAB"/>
    <property type="match status" value="1"/>
</dbReference>
<dbReference type="PROSITE" id="PS51421">
    <property type="entry name" value="RAS"/>
    <property type="match status" value="1"/>
</dbReference>
<dbReference type="NCBIfam" id="TIGR00231">
    <property type="entry name" value="small_GTP"/>
    <property type="match status" value="1"/>
</dbReference>
<reference evidence="3 4" key="1">
    <citation type="submission" date="2012-10" db="EMBL/GenBank/DDBJ databases">
        <authorList>
            <person name="Zafar N."/>
            <person name="Inman J."/>
            <person name="Hall N."/>
            <person name="Lorenzi H."/>
            <person name="Caler E."/>
        </authorList>
    </citation>
    <scope>NUCLEOTIDE SEQUENCE [LARGE SCALE GENOMIC DNA]</scope>
    <source>
        <strain evidence="3 4">IP1</strain>
    </source>
</reference>
<dbReference type="OrthoDB" id="9989112at2759"/>
<dbReference type="VEuPathDB" id="AmoebaDB:EIN_122260"/>
<dbReference type="GeneID" id="14891290"/>
<dbReference type="Proteomes" id="UP000014680">
    <property type="component" value="Unassembled WGS sequence"/>
</dbReference>
<dbReference type="EMBL" id="KB206380">
    <property type="protein sequence ID" value="ELP92315.1"/>
    <property type="molecule type" value="Genomic_DNA"/>
</dbReference>
<gene>
    <name evidence="3" type="ORF">EIN_122260</name>
</gene>
<dbReference type="PROSITE" id="PS51419">
    <property type="entry name" value="RAB"/>
    <property type="match status" value="1"/>
</dbReference>
<dbReference type="SUPFAM" id="SSF52540">
    <property type="entry name" value="P-loop containing nucleoside triphosphate hydrolases"/>
    <property type="match status" value="1"/>
</dbReference>
<sequence>MAAMMKHKIVFLGDSSVGKTCIIGRFMTGDFNNGYESLVCKNGKTIQLQIWDTAGQERYRSLIPSYIRDSAAAVVVYDVNDRQTFENVSRWVKDLKELEKGNIFVYLVGNKIDMETREVQQKEALAKGEELHCNCFETSAKTNINISELFASIAENLCTLPIPADEHVEVVNVNKNSGNTSTCC</sequence>
<evidence type="ECO:0000256" key="1">
    <source>
        <dbReference type="ARBA" id="ARBA00010142"/>
    </source>
</evidence>
<protein>
    <submittedName>
        <fullName evidence="3">GTP-binding protein ryH1, putative</fullName>
    </submittedName>
</protein>
<dbReference type="InterPro" id="IPR027417">
    <property type="entry name" value="P-loop_NTPase"/>
</dbReference>
<dbReference type="KEGG" id="eiv:EIN_122260"/>
<organism evidence="3 4">
    <name type="scientific">Entamoeba invadens IP1</name>
    <dbReference type="NCBI Taxonomy" id="370355"/>
    <lineage>
        <taxon>Eukaryota</taxon>
        <taxon>Amoebozoa</taxon>
        <taxon>Evosea</taxon>
        <taxon>Archamoebae</taxon>
        <taxon>Mastigamoebida</taxon>
        <taxon>Entamoebidae</taxon>
        <taxon>Entamoeba</taxon>
    </lineage>
</organism>
<dbReference type="InterPro" id="IPR001806">
    <property type="entry name" value="Small_GTPase"/>
</dbReference>
<dbReference type="SMART" id="SM00173">
    <property type="entry name" value="RAS"/>
    <property type="match status" value="1"/>
</dbReference>
<evidence type="ECO:0000256" key="2">
    <source>
        <dbReference type="ARBA" id="ARBA00022741"/>
    </source>
</evidence>
<evidence type="ECO:0000313" key="4">
    <source>
        <dbReference type="Proteomes" id="UP000014680"/>
    </source>
</evidence>
<dbReference type="PANTHER" id="PTHR47978">
    <property type="match status" value="1"/>
</dbReference>
<dbReference type="GO" id="GO:0005525">
    <property type="term" value="F:GTP binding"/>
    <property type="evidence" value="ECO:0007669"/>
    <property type="project" value="InterPro"/>
</dbReference>
<comment type="similarity">
    <text evidence="1">Belongs to the small GTPase superfamily. Rho family.</text>
</comment>
<dbReference type="OMA" id="QNLPRWI"/>
<dbReference type="PRINTS" id="PR00449">
    <property type="entry name" value="RASTRNSFRMNG"/>
</dbReference>
<dbReference type="GO" id="GO:0003924">
    <property type="term" value="F:GTPase activity"/>
    <property type="evidence" value="ECO:0007669"/>
    <property type="project" value="InterPro"/>
</dbReference>
<dbReference type="RefSeq" id="XP_004259086.1">
    <property type="nucleotide sequence ID" value="XM_004259038.1"/>
</dbReference>
<proteinExistence type="inferred from homology"/>
<evidence type="ECO:0000313" key="3">
    <source>
        <dbReference type="EMBL" id="ELP92315.1"/>
    </source>
</evidence>
<dbReference type="Pfam" id="PF00071">
    <property type="entry name" value="Ras"/>
    <property type="match status" value="1"/>
</dbReference>
<dbReference type="InterPro" id="IPR005225">
    <property type="entry name" value="Small_GTP-bd"/>
</dbReference>
<dbReference type="FunFam" id="3.40.50.300:FF:000808">
    <property type="entry name" value="Small GTP-binding protein, putative"/>
    <property type="match status" value="1"/>
</dbReference>
<dbReference type="Gene3D" id="3.40.50.300">
    <property type="entry name" value="P-loop containing nucleotide triphosphate hydrolases"/>
    <property type="match status" value="1"/>
</dbReference>
<keyword evidence="2" id="KW-0547">Nucleotide-binding</keyword>
<dbReference type="AlphaFoldDB" id="A0A0A1UB36"/>
<accession>A0A0A1UB36</accession>
<keyword evidence="4" id="KW-1185">Reference proteome</keyword>
<dbReference type="SMART" id="SM00176">
    <property type="entry name" value="RAN"/>
    <property type="match status" value="1"/>
</dbReference>
<name>A0A0A1UB36_ENTIV</name>